<dbReference type="InterPro" id="IPR000515">
    <property type="entry name" value="MetI-like"/>
</dbReference>
<feature type="transmembrane region" description="Helical" evidence="7">
    <location>
        <begin position="147"/>
        <end position="165"/>
    </location>
</feature>
<evidence type="ECO:0000256" key="5">
    <source>
        <dbReference type="ARBA" id="ARBA00022989"/>
    </source>
</evidence>
<organism evidence="9">
    <name type="scientific">uncultured spirochete</name>
    <dbReference type="NCBI Taxonomy" id="156406"/>
    <lineage>
        <taxon>Bacteria</taxon>
        <taxon>Pseudomonadati</taxon>
        <taxon>Spirochaetota</taxon>
        <taxon>Spirochaetia</taxon>
        <taxon>Spirochaetales</taxon>
        <taxon>environmental samples</taxon>
    </lineage>
</organism>
<gene>
    <name evidence="9" type="primary">ytcP</name>
    <name evidence="9" type="ORF">SPIROBIBN47_250110</name>
</gene>
<name>A0A3P3XJH3_9SPIR</name>
<dbReference type="PANTHER" id="PTHR43744:SF9">
    <property type="entry name" value="POLYGALACTURONAN_RHAMNOGALACTURONAN TRANSPORT SYSTEM PERMEASE PROTEIN YTCP"/>
    <property type="match status" value="1"/>
</dbReference>
<accession>A0A3P3XJH3</accession>
<keyword evidence="5 7" id="KW-1133">Transmembrane helix</keyword>
<keyword evidence="2 7" id="KW-0813">Transport</keyword>
<keyword evidence="3" id="KW-1003">Cell membrane</keyword>
<protein>
    <submittedName>
        <fullName evidence="9">Putative ABC transporter permease protein YtcP</fullName>
    </submittedName>
</protein>
<dbReference type="GO" id="GO:0055085">
    <property type="term" value="P:transmembrane transport"/>
    <property type="evidence" value="ECO:0007669"/>
    <property type="project" value="InterPro"/>
</dbReference>
<feature type="transmembrane region" description="Helical" evidence="7">
    <location>
        <begin position="113"/>
        <end position="135"/>
    </location>
</feature>
<dbReference type="EMBL" id="FWDM01000018">
    <property type="protein sequence ID" value="SLM12630.1"/>
    <property type="molecule type" value="Genomic_DNA"/>
</dbReference>
<dbReference type="InterPro" id="IPR035906">
    <property type="entry name" value="MetI-like_sf"/>
</dbReference>
<feature type="transmembrane region" description="Helical" evidence="7">
    <location>
        <begin position="12"/>
        <end position="34"/>
    </location>
</feature>
<evidence type="ECO:0000256" key="2">
    <source>
        <dbReference type="ARBA" id="ARBA00022448"/>
    </source>
</evidence>
<keyword evidence="4 7" id="KW-0812">Transmembrane</keyword>
<dbReference type="AlphaFoldDB" id="A0A3P3XJH3"/>
<evidence type="ECO:0000259" key="8">
    <source>
        <dbReference type="PROSITE" id="PS50928"/>
    </source>
</evidence>
<dbReference type="Pfam" id="PF00528">
    <property type="entry name" value="BPD_transp_1"/>
    <property type="match status" value="1"/>
</dbReference>
<reference evidence="9" key="1">
    <citation type="submission" date="2017-02" db="EMBL/GenBank/DDBJ databases">
        <authorList>
            <person name="Regsiter A."/>
            <person name="William W."/>
        </authorList>
    </citation>
    <scope>NUCLEOTIDE SEQUENCE</scope>
    <source>
        <strain evidence="9">Bib</strain>
    </source>
</reference>
<dbReference type="CDD" id="cd06261">
    <property type="entry name" value="TM_PBP2"/>
    <property type="match status" value="1"/>
</dbReference>
<feature type="transmembrane region" description="Helical" evidence="7">
    <location>
        <begin position="78"/>
        <end position="101"/>
    </location>
</feature>
<dbReference type="GO" id="GO:0005886">
    <property type="term" value="C:plasma membrane"/>
    <property type="evidence" value="ECO:0007669"/>
    <property type="project" value="UniProtKB-SubCell"/>
</dbReference>
<evidence type="ECO:0000256" key="4">
    <source>
        <dbReference type="ARBA" id="ARBA00022692"/>
    </source>
</evidence>
<dbReference type="PANTHER" id="PTHR43744">
    <property type="entry name" value="ABC TRANSPORTER PERMEASE PROTEIN MG189-RELATED-RELATED"/>
    <property type="match status" value="1"/>
</dbReference>
<feature type="transmembrane region" description="Helical" evidence="7">
    <location>
        <begin position="194"/>
        <end position="211"/>
    </location>
</feature>
<evidence type="ECO:0000256" key="7">
    <source>
        <dbReference type="RuleBase" id="RU363032"/>
    </source>
</evidence>
<evidence type="ECO:0000256" key="6">
    <source>
        <dbReference type="ARBA" id="ARBA00023136"/>
    </source>
</evidence>
<evidence type="ECO:0000256" key="1">
    <source>
        <dbReference type="ARBA" id="ARBA00004651"/>
    </source>
</evidence>
<sequence>MVKKVKTPAVELFWRWLFTALLLLVCVIVLVPMLNLLALSLSNPARVPEVRGLTVFPKGFSLINYRVLAANPLFVRSFLNSVFITVVGTALNLLVTSMAAFALTRPKLPFRRFFMVLIIIVMILEPALVTEYLVIKKIGLMNSLWAVILYKTVNVYYLIILMRYFEEIPPSLIDAAQVDGASNMTVLRKIVMPLAKPALATLGLFYGVFHWNEYFRASIYLTDPMKYPLQLILRQFVVLDDTASLIGSGTLFSYDEAARLSYDALQASTIIVAILPVLIVYPLILKYYARGVMEGGVKE</sequence>
<feature type="domain" description="ABC transmembrane type-1" evidence="8">
    <location>
        <begin position="78"/>
        <end position="283"/>
    </location>
</feature>
<comment type="subcellular location">
    <subcellularLocation>
        <location evidence="1 7">Cell membrane</location>
        <topology evidence="1 7">Multi-pass membrane protein</topology>
    </subcellularLocation>
</comment>
<comment type="similarity">
    <text evidence="7">Belongs to the binding-protein-dependent transport system permease family.</text>
</comment>
<feature type="transmembrane region" description="Helical" evidence="7">
    <location>
        <begin position="264"/>
        <end position="284"/>
    </location>
</feature>
<dbReference type="Gene3D" id="1.10.3720.10">
    <property type="entry name" value="MetI-like"/>
    <property type="match status" value="1"/>
</dbReference>
<keyword evidence="6 7" id="KW-0472">Membrane</keyword>
<evidence type="ECO:0000256" key="3">
    <source>
        <dbReference type="ARBA" id="ARBA00022475"/>
    </source>
</evidence>
<proteinExistence type="inferred from homology"/>
<dbReference type="PROSITE" id="PS50928">
    <property type="entry name" value="ABC_TM1"/>
    <property type="match status" value="1"/>
</dbReference>
<evidence type="ECO:0000313" key="9">
    <source>
        <dbReference type="EMBL" id="SLM12630.1"/>
    </source>
</evidence>
<dbReference type="SUPFAM" id="SSF161098">
    <property type="entry name" value="MetI-like"/>
    <property type="match status" value="1"/>
</dbReference>